<dbReference type="EMBL" id="UINC01114376">
    <property type="protein sequence ID" value="SVC84637.1"/>
    <property type="molecule type" value="Genomic_DNA"/>
</dbReference>
<dbReference type="InterPro" id="IPR000595">
    <property type="entry name" value="cNMP-bd_dom"/>
</dbReference>
<evidence type="ECO:0000256" key="3">
    <source>
        <dbReference type="ARBA" id="ARBA00023163"/>
    </source>
</evidence>
<name>A0A382QI09_9ZZZZ</name>
<feature type="non-terminal residue" evidence="6">
    <location>
        <position position="216"/>
    </location>
</feature>
<dbReference type="Pfam" id="PF13545">
    <property type="entry name" value="HTH_Crp_2"/>
    <property type="match status" value="1"/>
</dbReference>
<evidence type="ECO:0000256" key="2">
    <source>
        <dbReference type="ARBA" id="ARBA00023125"/>
    </source>
</evidence>
<dbReference type="Gene3D" id="2.60.120.10">
    <property type="entry name" value="Jelly Rolls"/>
    <property type="match status" value="1"/>
</dbReference>
<proteinExistence type="predicted"/>
<keyword evidence="1" id="KW-0805">Transcription regulation</keyword>
<dbReference type="SMART" id="SM00100">
    <property type="entry name" value="cNMP"/>
    <property type="match status" value="1"/>
</dbReference>
<dbReference type="GO" id="GO:0003677">
    <property type="term" value="F:DNA binding"/>
    <property type="evidence" value="ECO:0007669"/>
    <property type="project" value="UniProtKB-KW"/>
</dbReference>
<dbReference type="Pfam" id="PF00027">
    <property type="entry name" value="cNMP_binding"/>
    <property type="match status" value="1"/>
</dbReference>
<dbReference type="AlphaFoldDB" id="A0A382QI09"/>
<gene>
    <name evidence="6" type="ORF">METZ01_LOCUS337491</name>
</gene>
<organism evidence="6">
    <name type="scientific">marine metagenome</name>
    <dbReference type="NCBI Taxonomy" id="408172"/>
    <lineage>
        <taxon>unclassified sequences</taxon>
        <taxon>metagenomes</taxon>
        <taxon>ecological metagenomes</taxon>
    </lineage>
</organism>
<reference evidence="6" key="1">
    <citation type="submission" date="2018-05" db="EMBL/GenBank/DDBJ databases">
        <authorList>
            <person name="Lanie J.A."/>
            <person name="Ng W.-L."/>
            <person name="Kazmierczak K.M."/>
            <person name="Andrzejewski T.M."/>
            <person name="Davidsen T.M."/>
            <person name="Wayne K.J."/>
            <person name="Tettelin H."/>
            <person name="Glass J.I."/>
            <person name="Rusch D."/>
            <person name="Podicherti R."/>
            <person name="Tsui H.-C.T."/>
            <person name="Winkler M.E."/>
        </authorList>
    </citation>
    <scope>NUCLEOTIDE SEQUENCE</scope>
</reference>
<protein>
    <recommendedName>
        <fullName evidence="7">Crp/Fnr family transcriptional regulator</fullName>
    </recommendedName>
</protein>
<evidence type="ECO:0000256" key="1">
    <source>
        <dbReference type="ARBA" id="ARBA00023015"/>
    </source>
</evidence>
<evidence type="ECO:0008006" key="7">
    <source>
        <dbReference type="Google" id="ProtNLM"/>
    </source>
</evidence>
<dbReference type="CDD" id="cd00038">
    <property type="entry name" value="CAP_ED"/>
    <property type="match status" value="1"/>
</dbReference>
<dbReference type="InterPro" id="IPR012318">
    <property type="entry name" value="HTH_CRP"/>
</dbReference>
<dbReference type="InterPro" id="IPR036388">
    <property type="entry name" value="WH-like_DNA-bd_sf"/>
</dbReference>
<evidence type="ECO:0000259" key="4">
    <source>
        <dbReference type="PROSITE" id="PS50042"/>
    </source>
</evidence>
<keyword evidence="2" id="KW-0238">DNA-binding</keyword>
<feature type="domain" description="HTH crp-type" evidence="5">
    <location>
        <begin position="146"/>
        <end position="216"/>
    </location>
</feature>
<dbReference type="PROSITE" id="PS51063">
    <property type="entry name" value="HTH_CRP_2"/>
    <property type="match status" value="1"/>
</dbReference>
<dbReference type="InterPro" id="IPR018490">
    <property type="entry name" value="cNMP-bd_dom_sf"/>
</dbReference>
<keyword evidence="3" id="KW-0804">Transcription</keyword>
<dbReference type="Gene3D" id="1.10.10.10">
    <property type="entry name" value="Winged helix-like DNA-binding domain superfamily/Winged helix DNA-binding domain"/>
    <property type="match status" value="1"/>
</dbReference>
<dbReference type="GO" id="GO:0003700">
    <property type="term" value="F:DNA-binding transcription factor activity"/>
    <property type="evidence" value="ECO:0007669"/>
    <property type="project" value="TreeGrafter"/>
</dbReference>
<dbReference type="PROSITE" id="PS50042">
    <property type="entry name" value="CNMP_BINDING_3"/>
    <property type="match status" value="1"/>
</dbReference>
<dbReference type="InterPro" id="IPR014710">
    <property type="entry name" value="RmlC-like_jellyroll"/>
</dbReference>
<dbReference type="InterPro" id="IPR036390">
    <property type="entry name" value="WH_DNA-bd_sf"/>
</dbReference>
<feature type="domain" description="Cyclic nucleotide-binding" evidence="4">
    <location>
        <begin position="12"/>
        <end position="132"/>
    </location>
</feature>
<dbReference type="PROSITE" id="PS00889">
    <property type="entry name" value="CNMP_BINDING_2"/>
    <property type="match status" value="1"/>
</dbReference>
<dbReference type="PANTHER" id="PTHR24567:SF74">
    <property type="entry name" value="HTH-TYPE TRANSCRIPTIONAL REGULATOR ARCR"/>
    <property type="match status" value="1"/>
</dbReference>
<dbReference type="InterPro" id="IPR050397">
    <property type="entry name" value="Env_Response_Regulators"/>
</dbReference>
<evidence type="ECO:0000313" key="6">
    <source>
        <dbReference type="EMBL" id="SVC84637.1"/>
    </source>
</evidence>
<dbReference type="SUPFAM" id="SSF51206">
    <property type="entry name" value="cAMP-binding domain-like"/>
    <property type="match status" value="1"/>
</dbReference>
<dbReference type="CDD" id="cd00092">
    <property type="entry name" value="HTH_CRP"/>
    <property type="match status" value="1"/>
</dbReference>
<evidence type="ECO:0000259" key="5">
    <source>
        <dbReference type="PROSITE" id="PS51063"/>
    </source>
</evidence>
<sequence length="216" mass="24206">MNKVELLKNVSIFNGLSGEELGYISKKMVPKSYDVGQVIILEESEGDDCFFVTEGSVKITRLSKDGREVILAILNDGEFFGEMALLDGDLRSANVIALEKTDALTLQRKDFIDSLKKYPQIAIQLLKEMAHRLRESDRQITSLSLSDAEKRIALSLLRISDEQGVIKKGKVIISKPPIQQDIANMAGTSRETVSRTLKILEDERFIDRNGHELVII</sequence>
<accession>A0A382QI09</accession>
<dbReference type="InterPro" id="IPR018488">
    <property type="entry name" value="cNMP-bd_CS"/>
</dbReference>
<dbReference type="SUPFAM" id="SSF46785">
    <property type="entry name" value="Winged helix' DNA-binding domain"/>
    <property type="match status" value="1"/>
</dbReference>
<dbReference type="GO" id="GO:0005829">
    <property type="term" value="C:cytosol"/>
    <property type="evidence" value="ECO:0007669"/>
    <property type="project" value="TreeGrafter"/>
</dbReference>
<dbReference type="PANTHER" id="PTHR24567">
    <property type="entry name" value="CRP FAMILY TRANSCRIPTIONAL REGULATORY PROTEIN"/>
    <property type="match status" value="1"/>
</dbReference>
<dbReference type="SMART" id="SM00419">
    <property type="entry name" value="HTH_CRP"/>
    <property type="match status" value="1"/>
</dbReference>